<dbReference type="InterPro" id="IPR036052">
    <property type="entry name" value="TrpB-like_PALP_sf"/>
</dbReference>
<keyword evidence="7" id="KW-0791">Threonine biosynthesis</keyword>
<dbReference type="OrthoDB" id="9763107at2"/>
<dbReference type="InterPro" id="IPR037158">
    <property type="entry name" value="Thr_synth_N_sf"/>
</dbReference>
<dbReference type="GO" id="GO:0009088">
    <property type="term" value="P:threonine biosynthetic process"/>
    <property type="evidence" value="ECO:0007669"/>
    <property type="project" value="UniProtKB-UniRule"/>
</dbReference>
<keyword evidence="16" id="KW-1185">Reference proteome</keyword>
<comment type="caution">
    <text evidence="15">The sequence shown here is derived from an EMBL/GenBank/DDBJ whole genome shotgun (WGS) entry which is preliminary data.</text>
</comment>
<comment type="pathway">
    <text evidence="2">Amino-acid biosynthesis; L-threonine biosynthesis; L-threonine from L-aspartate: step 5/5.</text>
</comment>
<proteinExistence type="inferred from homology"/>
<dbReference type="Gene3D" id="3.90.1380.10">
    <property type="entry name" value="Threonine synthase, N-terminal domain"/>
    <property type="match status" value="1"/>
</dbReference>
<dbReference type="CDD" id="cd01560">
    <property type="entry name" value="Thr-synth_2"/>
    <property type="match status" value="1"/>
</dbReference>
<evidence type="ECO:0000256" key="2">
    <source>
        <dbReference type="ARBA" id="ARBA00004979"/>
    </source>
</evidence>
<feature type="domain" description="Tryptophan synthase beta chain-like PALP" evidence="13">
    <location>
        <begin position="92"/>
        <end position="332"/>
    </location>
</feature>
<dbReference type="Gene3D" id="3.40.50.1100">
    <property type="match status" value="2"/>
</dbReference>
<protein>
    <recommendedName>
        <fullName evidence="5 11">Threonine synthase</fullName>
        <ecNumber evidence="4 11">4.2.3.1</ecNumber>
    </recommendedName>
</protein>
<feature type="modified residue" description="N6-(pyridoxal phosphate)lysine" evidence="12">
    <location>
        <position position="112"/>
    </location>
</feature>
<comment type="cofactor">
    <cofactor evidence="1 12">
        <name>pyridoxal 5'-phosphate</name>
        <dbReference type="ChEBI" id="CHEBI:597326"/>
    </cofactor>
</comment>
<dbReference type="Pfam" id="PF00291">
    <property type="entry name" value="PALP"/>
    <property type="match status" value="1"/>
</dbReference>
<dbReference type="Pfam" id="PF14821">
    <property type="entry name" value="Thr_synth_N"/>
    <property type="match status" value="1"/>
</dbReference>
<feature type="domain" description="Threonine synthase N-terminal" evidence="14">
    <location>
        <begin position="2"/>
        <end position="80"/>
    </location>
</feature>
<evidence type="ECO:0000256" key="1">
    <source>
        <dbReference type="ARBA" id="ARBA00001933"/>
    </source>
</evidence>
<evidence type="ECO:0000256" key="8">
    <source>
        <dbReference type="ARBA" id="ARBA00022898"/>
    </source>
</evidence>
<evidence type="ECO:0000256" key="5">
    <source>
        <dbReference type="ARBA" id="ARBA00018679"/>
    </source>
</evidence>
<evidence type="ECO:0000256" key="3">
    <source>
        <dbReference type="ARBA" id="ARBA00005517"/>
    </source>
</evidence>
<dbReference type="InterPro" id="IPR029144">
    <property type="entry name" value="Thr_synth_N"/>
</dbReference>
<dbReference type="InterPro" id="IPR001926">
    <property type="entry name" value="TrpB-like_PALP"/>
</dbReference>
<evidence type="ECO:0000256" key="4">
    <source>
        <dbReference type="ARBA" id="ARBA00013028"/>
    </source>
</evidence>
<dbReference type="PROSITE" id="PS00165">
    <property type="entry name" value="DEHYDRATASE_SER_THR"/>
    <property type="match status" value="1"/>
</dbReference>
<evidence type="ECO:0000259" key="14">
    <source>
        <dbReference type="Pfam" id="PF14821"/>
    </source>
</evidence>
<dbReference type="AlphaFoldDB" id="A0A3D9HGM4"/>
<comment type="similarity">
    <text evidence="3">Belongs to the threonine synthase family.</text>
</comment>
<reference evidence="15 16" key="1">
    <citation type="submission" date="2018-07" db="EMBL/GenBank/DDBJ databases">
        <title>Genomic Encyclopedia of Type Strains, Phase III (KMG-III): the genomes of soil and plant-associated and newly described type strains.</title>
        <authorList>
            <person name="Whitman W."/>
        </authorList>
    </citation>
    <scope>NUCLEOTIDE SEQUENCE [LARGE SCALE GENOMIC DNA]</scope>
    <source>
        <strain evidence="15 16">CECT 8488</strain>
    </source>
</reference>
<keyword evidence="9" id="KW-0456">Lyase</keyword>
<dbReference type="InterPro" id="IPR004450">
    <property type="entry name" value="Thr_synthase-like"/>
</dbReference>
<name>A0A3D9HGM4_9PROT</name>
<dbReference type="InterPro" id="IPR000634">
    <property type="entry name" value="Ser/Thr_deHydtase_PyrdxlP-BS"/>
</dbReference>
<dbReference type="SUPFAM" id="SSF53686">
    <property type="entry name" value="Tryptophan synthase beta subunit-like PLP-dependent enzymes"/>
    <property type="match status" value="1"/>
</dbReference>
<evidence type="ECO:0000313" key="16">
    <source>
        <dbReference type="Proteomes" id="UP000256845"/>
    </source>
</evidence>
<dbReference type="EMBL" id="QRDW01000007">
    <property type="protein sequence ID" value="RED48639.1"/>
    <property type="molecule type" value="Genomic_DNA"/>
</dbReference>
<evidence type="ECO:0000313" key="15">
    <source>
        <dbReference type="EMBL" id="RED48639.1"/>
    </source>
</evidence>
<dbReference type="GO" id="GO:0030170">
    <property type="term" value="F:pyridoxal phosphate binding"/>
    <property type="evidence" value="ECO:0007669"/>
    <property type="project" value="InterPro"/>
</dbReference>
<dbReference type="PANTHER" id="PTHR42690:SF1">
    <property type="entry name" value="THREONINE SYNTHASE-LIKE 2"/>
    <property type="match status" value="1"/>
</dbReference>
<evidence type="ECO:0000256" key="6">
    <source>
        <dbReference type="ARBA" id="ARBA00022605"/>
    </source>
</evidence>
<keyword evidence="6" id="KW-0028">Amino-acid biosynthesis</keyword>
<dbReference type="InterPro" id="IPR051166">
    <property type="entry name" value="Threonine_Synthase"/>
</dbReference>
<evidence type="ECO:0000256" key="9">
    <source>
        <dbReference type="ARBA" id="ARBA00023239"/>
    </source>
</evidence>
<organism evidence="15 16">
    <name type="scientific">Aestuariispira insulae</name>
    <dbReference type="NCBI Taxonomy" id="1461337"/>
    <lineage>
        <taxon>Bacteria</taxon>
        <taxon>Pseudomonadati</taxon>
        <taxon>Pseudomonadota</taxon>
        <taxon>Alphaproteobacteria</taxon>
        <taxon>Rhodospirillales</taxon>
        <taxon>Kiloniellaceae</taxon>
        <taxon>Aestuariispira</taxon>
    </lineage>
</organism>
<dbReference type="UniPathway" id="UPA00050">
    <property type="reaction ID" value="UER00065"/>
</dbReference>
<sequence>MKYVSTRGKAPELNFDEVLLTGLARDGGLYVPAAWPKLTEDDLREMRGLSYEEIAARVMYPFVEGCIPEDDFAHLVADAYAGFDHDATCPLKQLDSNTWVMELFHGPTLAFKDVALQLLGRLFDYVLKKQGKRVTIAGATSGDTGSAAIEACRDREAIDIFILHPHNRTSEVQRRQMTSVLSMNVHNVAVEGTFDDCQDLVKAMFNDLSFRDEVNLSAVNSINWARIMAQIVYYVYAGVSLGAPERGITVSVPTGNFGNIFAAYAAREMGLPIDQFIVGSNSNDILTRFLSDNDMSMKQVSPSLSPSMDIQVSSNFERLLFDLLDRDGEEVEETMQQFRASGKMPMEEDRWRRAAKDFTGHCLDDNETLAAIGAIHESSGELVDPHTAVGIIAGWTQRKDPASPLVCMATAHPAKFPDAVEEATGIRPALPNKLADLFDREERFEVLPNSVDAIQTRIRKSNSAGSAE</sequence>
<dbReference type="RefSeq" id="WP_115937583.1">
    <property type="nucleotide sequence ID" value="NZ_QRDW01000007.1"/>
</dbReference>
<dbReference type="GO" id="GO:0004795">
    <property type="term" value="F:threonine synthase activity"/>
    <property type="evidence" value="ECO:0007669"/>
    <property type="project" value="UniProtKB-UniRule"/>
</dbReference>
<dbReference type="EC" id="4.2.3.1" evidence="4 11"/>
<comment type="catalytic activity">
    <reaction evidence="10">
        <text>O-phospho-L-homoserine + H2O = L-threonine + phosphate</text>
        <dbReference type="Rhea" id="RHEA:10840"/>
        <dbReference type="ChEBI" id="CHEBI:15377"/>
        <dbReference type="ChEBI" id="CHEBI:43474"/>
        <dbReference type="ChEBI" id="CHEBI:57590"/>
        <dbReference type="ChEBI" id="CHEBI:57926"/>
        <dbReference type="EC" id="4.2.3.1"/>
    </reaction>
</comment>
<evidence type="ECO:0000259" key="13">
    <source>
        <dbReference type="Pfam" id="PF00291"/>
    </source>
</evidence>
<evidence type="ECO:0000256" key="11">
    <source>
        <dbReference type="NCBIfam" id="TIGR00260"/>
    </source>
</evidence>
<evidence type="ECO:0000256" key="12">
    <source>
        <dbReference type="PIRSR" id="PIRSR604450-51"/>
    </source>
</evidence>
<dbReference type="Pfam" id="PF24857">
    <property type="entry name" value="THR4_C"/>
    <property type="match status" value="1"/>
</dbReference>
<dbReference type="Proteomes" id="UP000256845">
    <property type="component" value="Unassembled WGS sequence"/>
</dbReference>
<accession>A0A3D9HGM4</accession>
<dbReference type="PANTHER" id="PTHR42690">
    <property type="entry name" value="THREONINE SYNTHASE FAMILY MEMBER"/>
    <property type="match status" value="1"/>
</dbReference>
<gene>
    <name evidence="15" type="ORF">DFP90_107143</name>
</gene>
<evidence type="ECO:0000256" key="10">
    <source>
        <dbReference type="ARBA" id="ARBA00049144"/>
    </source>
</evidence>
<evidence type="ECO:0000256" key="7">
    <source>
        <dbReference type="ARBA" id="ARBA00022697"/>
    </source>
</evidence>
<keyword evidence="8 12" id="KW-0663">Pyridoxal phosphate</keyword>
<dbReference type="NCBIfam" id="TIGR00260">
    <property type="entry name" value="thrC"/>
    <property type="match status" value="1"/>
</dbReference>